<evidence type="ECO:0000313" key="3">
    <source>
        <dbReference type="Proteomes" id="UP000694546"/>
    </source>
</evidence>
<keyword evidence="3" id="KW-1185">Reference proteome</keyword>
<keyword evidence="1" id="KW-0175">Coiled coil</keyword>
<protein>
    <recommendedName>
        <fullName evidence="4">L1 transposable element RRM domain-containing protein</fullName>
    </recommendedName>
</protein>
<proteinExistence type="predicted"/>
<dbReference type="Gene3D" id="3.30.70.1820">
    <property type="entry name" value="L1 transposable element, RRM domain"/>
    <property type="match status" value="1"/>
</dbReference>
<dbReference type="Proteomes" id="UP000694546">
    <property type="component" value="Chromosome 18"/>
</dbReference>
<feature type="coiled-coil region" evidence="1">
    <location>
        <begin position="119"/>
        <end position="168"/>
    </location>
</feature>
<accession>A0A8C5CD03</accession>
<dbReference type="Ensembl" id="ENSGMOT00000032048.1">
    <property type="protein sequence ID" value="ENSGMOP00000056616.1"/>
    <property type="gene ID" value="ENSGMOG00000027366.1"/>
</dbReference>
<reference evidence="2" key="2">
    <citation type="submission" date="2025-09" db="UniProtKB">
        <authorList>
            <consortium name="Ensembl"/>
        </authorList>
    </citation>
    <scope>IDENTIFICATION</scope>
</reference>
<dbReference type="OMA" id="CQPRLLC"/>
<organism evidence="2 3">
    <name type="scientific">Gadus morhua</name>
    <name type="common">Atlantic cod</name>
    <dbReference type="NCBI Taxonomy" id="8049"/>
    <lineage>
        <taxon>Eukaryota</taxon>
        <taxon>Metazoa</taxon>
        <taxon>Chordata</taxon>
        <taxon>Craniata</taxon>
        <taxon>Vertebrata</taxon>
        <taxon>Euteleostomi</taxon>
        <taxon>Actinopterygii</taxon>
        <taxon>Neopterygii</taxon>
        <taxon>Teleostei</taxon>
        <taxon>Neoteleostei</taxon>
        <taxon>Acanthomorphata</taxon>
        <taxon>Zeiogadaria</taxon>
        <taxon>Gadariae</taxon>
        <taxon>Gadiformes</taxon>
        <taxon>Gadoidei</taxon>
        <taxon>Gadidae</taxon>
        <taxon>Gadus</taxon>
    </lineage>
</organism>
<dbReference type="InterPro" id="IPR004244">
    <property type="entry name" value="Transposase_22"/>
</dbReference>
<evidence type="ECO:0000256" key="1">
    <source>
        <dbReference type="SAM" id="Coils"/>
    </source>
</evidence>
<dbReference type="PANTHER" id="PTHR11505">
    <property type="entry name" value="L1 TRANSPOSABLE ELEMENT-RELATED"/>
    <property type="match status" value="1"/>
</dbReference>
<dbReference type="AlphaFoldDB" id="A0A8C5CD03"/>
<evidence type="ECO:0008006" key="4">
    <source>
        <dbReference type="Google" id="ProtNLM"/>
    </source>
</evidence>
<reference evidence="2" key="1">
    <citation type="submission" date="2025-08" db="UniProtKB">
        <authorList>
            <consortium name="Ensembl"/>
        </authorList>
    </citation>
    <scope>IDENTIFICATION</scope>
</reference>
<dbReference type="GeneTree" id="ENSGT00940000171243"/>
<evidence type="ECO:0000313" key="2">
    <source>
        <dbReference type="Ensembl" id="ENSGMOP00000056616.1"/>
    </source>
</evidence>
<sequence length="345" mass="38661">KAIPLDSTLSLKNYVITPNATGQQDPIQSERIDAYRANFFDFSTAGCNIEQRKLRSAAQTQLNMCTKGVASSKDTTASTATEPDQPDMAQIHGMLSKILEETADLKEIRRSISSVDTKLSTLISRITQVEDRVSQLEDEQANLKARPAAATKEDIKLLTDRLATAEDRSRRNNLRFVGIPEGAEKNNVTAFLNEFISATLGIDPTPGGIEMDRAHRIGTRLEAGEKNRGRTIVARLLRYKDCQAILEAAREKKRLTWNGKQVMIFPDYSRETQRKREAFSRCKKALHERKIKFGMLYPALLKIFINGQSTCLTPSMCVIRSGRALDKLGNYTSFCRPLVRESNGM</sequence>
<name>A0A8C5CD03_GADMO</name>